<evidence type="ECO:0000256" key="1">
    <source>
        <dbReference type="ARBA" id="ARBA00001933"/>
    </source>
</evidence>
<protein>
    <recommendedName>
        <fullName evidence="5">L-seryl-tRNA(Sec) selenium transferase</fullName>
    </recommendedName>
</protein>
<reference evidence="3" key="1">
    <citation type="submission" date="2021-11" db="EMBL/GenBank/DDBJ databases">
        <title>Genome sequence.</title>
        <authorList>
            <person name="Sun Q."/>
        </authorList>
    </citation>
    <scope>NUCLEOTIDE SEQUENCE</scope>
    <source>
        <strain evidence="3">JC740</strain>
    </source>
</reference>
<dbReference type="PANTHER" id="PTHR32328">
    <property type="entry name" value="L-SERYL-TRNA(SEC) SELENIUM TRANSFERASE"/>
    <property type="match status" value="1"/>
</dbReference>
<dbReference type="Gene3D" id="3.90.1150.180">
    <property type="match status" value="1"/>
</dbReference>
<dbReference type="Pfam" id="PF03841">
    <property type="entry name" value="SelA"/>
    <property type="match status" value="1"/>
</dbReference>
<sequence>MALPPWTVDLLRRGVSDLARQATDPETAQALKDQASKLVEELPRVAREKVDALLKQAETSAAPWRDAWMGTANVRPPQSLINASGNLLHALGSGVAVDPSVLASAAPYLTGDCVIPRDQRITQPTEKILSEACGVELQAMVVSSFDIGLSLLGQMGRRGSRVLVPRCCTQWDGSEGSACLADHLHSTTRGTIREFGSASGATTADLLNVIGSSLASEPGGEGRSRRCHTIVRLAKACCRIAPADRRELGVADVVVMPTARWMGIESGAMGNVVTELKQGADAVLLGGGVMTGTPALGVWVGRTEWMQSLLSDGRASLAEAPAAMSAMVNAAVALARDGGLPVDRLMAASEENLQDRAERLATQLNGVDGVTSTRITQEPARRFGGNDTLPSRQVLLTTNTTSPSVLAERLRSGDTCLLAEPSDDGIALDLRWITPDQQSRIAQRLATAIH</sequence>
<evidence type="ECO:0008006" key="5">
    <source>
        <dbReference type="Google" id="ProtNLM"/>
    </source>
</evidence>
<dbReference type="RefSeq" id="WP_230272841.1">
    <property type="nucleotide sequence ID" value="NZ_JAJKFW010000016.1"/>
</dbReference>
<keyword evidence="4" id="KW-1185">Reference proteome</keyword>
<comment type="caution">
    <text evidence="3">The sequence shown here is derived from an EMBL/GenBank/DDBJ whole genome shotgun (WGS) entry which is preliminary data.</text>
</comment>
<gene>
    <name evidence="3" type="ORF">LOC71_07630</name>
</gene>
<proteinExistence type="predicted"/>
<dbReference type="EMBL" id="JAJKFW010000016">
    <property type="protein sequence ID" value="MCC9642140.1"/>
    <property type="molecule type" value="Genomic_DNA"/>
</dbReference>
<dbReference type="InterPro" id="IPR018319">
    <property type="entry name" value="SelA-like"/>
</dbReference>
<keyword evidence="2" id="KW-0663">Pyridoxal phosphate</keyword>
<dbReference type="PANTHER" id="PTHR32328:SF0">
    <property type="entry name" value="L-SERYL-TRNA(SEC) SELENIUM TRANSFERASE"/>
    <property type="match status" value="1"/>
</dbReference>
<comment type="cofactor">
    <cofactor evidence="1">
        <name>pyridoxal 5'-phosphate</name>
        <dbReference type="ChEBI" id="CHEBI:597326"/>
    </cofactor>
</comment>
<name>A0ABS8NF06_9BACT</name>
<organism evidence="3 4">
    <name type="scientific">Rhodopirellula halodulae</name>
    <dbReference type="NCBI Taxonomy" id="2894198"/>
    <lineage>
        <taxon>Bacteria</taxon>
        <taxon>Pseudomonadati</taxon>
        <taxon>Planctomycetota</taxon>
        <taxon>Planctomycetia</taxon>
        <taxon>Pirellulales</taxon>
        <taxon>Pirellulaceae</taxon>
        <taxon>Rhodopirellula</taxon>
    </lineage>
</organism>
<evidence type="ECO:0000313" key="4">
    <source>
        <dbReference type="Proteomes" id="UP001430306"/>
    </source>
</evidence>
<accession>A0ABS8NF06</accession>
<evidence type="ECO:0000313" key="3">
    <source>
        <dbReference type="EMBL" id="MCC9642140.1"/>
    </source>
</evidence>
<evidence type="ECO:0000256" key="2">
    <source>
        <dbReference type="ARBA" id="ARBA00022898"/>
    </source>
</evidence>
<dbReference type="Proteomes" id="UP001430306">
    <property type="component" value="Unassembled WGS sequence"/>
</dbReference>